<dbReference type="PANTHER" id="PTHR22617:SF23">
    <property type="entry name" value="CHEMOTAXIS PROTEIN CHEW"/>
    <property type="match status" value="1"/>
</dbReference>
<accession>D1B4I7</accession>
<dbReference type="InterPro" id="IPR036061">
    <property type="entry name" value="CheW-like_dom_sf"/>
</dbReference>
<dbReference type="InterPro" id="IPR002545">
    <property type="entry name" value="CheW-lke_dom"/>
</dbReference>
<evidence type="ECO:0000313" key="2">
    <source>
        <dbReference type="EMBL" id="ACZ13007.1"/>
    </source>
</evidence>
<evidence type="ECO:0000259" key="1">
    <source>
        <dbReference type="PROSITE" id="PS50851"/>
    </source>
</evidence>
<dbReference type="SMART" id="SM00260">
    <property type="entry name" value="CheW"/>
    <property type="match status" value="1"/>
</dbReference>
<dbReference type="HOGENOM" id="CLU_048995_3_1_7"/>
<dbReference type="Gene3D" id="2.30.30.40">
    <property type="entry name" value="SH3 Domains"/>
    <property type="match status" value="1"/>
</dbReference>
<dbReference type="RefSeq" id="WP_012857755.1">
    <property type="nucleotide sequence ID" value="NC_013512.1"/>
</dbReference>
<dbReference type="SUPFAM" id="SSF50341">
    <property type="entry name" value="CheW-like"/>
    <property type="match status" value="1"/>
</dbReference>
<dbReference type="AlphaFoldDB" id="D1B4I7"/>
<dbReference type="PANTHER" id="PTHR22617">
    <property type="entry name" value="CHEMOTAXIS SENSOR HISTIDINE KINASE-RELATED"/>
    <property type="match status" value="1"/>
</dbReference>
<dbReference type="eggNOG" id="COG0835">
    <property type="taxonomic scope" value="Bacteria"/>
</dbReference>
<gene>
    <name evidence="2" type="ordered locus">Sdel_1992</name>
</gene>
<organism evidence="2 3">
    <name type="scientific">Sulfurospirillum deleyianum (strain ATCC 51133 / DSM 6946 / 5175)</name>
    <dbReference type="NCBI Taxonomy" id="525898"/>
    <lineage>
        <taxon>Bacteria</taxon>
        <taxon>Pseudomonadati</taxon>
        <taxon>Campylobacterota</taxon>
        <taxon>Epsilonproteobacteria</taxon>
        <taxon>Campylobacterales</taxon>
        <taxon>Sulfurospirillaceae</taxon>
        <taxon>Sulfurospirillum</taxon>
    </lineage>
</organism>
<dbReference type="GO" id="GO:0005829">
    <property type="term" value="C:cytosol"/>
    <property type="evidence" value="ECO:0007669"/>
    <property type="project" value="TreeGrafter"/>
</dbReference>
<dbReference type="Proteomes" id="UP000002222">
    <property type="component" value="Chromosome"/>
</dbReference>
<dbReference type="STRING" id="525898.Sdel_1992"/>
<reference evidence="3" key="1">
    <citation type="submission" date="2009-11" db="EMBL/GenBank/DDBJ databases">
        <title>The complete genome of Sulfurospirillum deleyianum DSM 6946.</title>
        <authorList>
            <consortium name="US DOE Joint Genome Institute (JGI-PGF)"/>
            <person name="Lucas S."/>
            <person name="Copeland A."/>
            <person name="Lapidus A."/>
            <person name="Glavina del Rio T."/>
            <person name="Dalin E."/>
            <person name="Tice H."/>
            <person name="Bruce D."/>
            <person name="Goodwin L."/>
            <person name="Pitluck S."/>
            <person name="Kyrpides N."/>
            <person name="Mavromatis K."/>
            <person name="Ivanova N."/>
            <person name="Ovchinnikova G."/>
            <person name="Munk A.C."/>
            <person name="Lu M."/>
            <person name="Brettin T."/>
            <person name="Detter J.C."/>
            <person name="Han C."/>
            <person name="Tapia R."/>
            <person name="Larimer F."/>
            <person name="Land M."/>
            <person name="Hauser L."/>
            <person name="Markowitz V."/>
            <person name="Cheng J.F."/>
            <person name="Hugenholtz P."/>
            <person name="Woyke T."/>
            <person name="Wu D."/>
            <person name="Aumann P."/>
            <person name="Schneider S."/>
            <person name="Lang E."/>
            <person name="Spring S."/>
            <person name="Klenk H.P."/>
            <person name="Eisen J.A."/>
        </authorList>
    </citation>
    <scope>NUCLEOTIDE SEQUENCE [LARGE SCALE GENOMIC DNA]</scope>
    <source>
        <strain evidence="3">ATCC 51133 / DSM 6946 / 5175</strain>
    </source>
</reference>
<dbReference type="KEGG" id="sdl:Sdel_1992"/>
<dbReference type="EMBL" id="CP001816">
    <property type="protein sequence ID" value="ACZ13007.1"/>
    <property type="molecule type" value="Genomic_DNA"/>
</dbReference>
<dbReference type="InterPro" id="IPR039315">
    <property type="entry name" value="CheW"/>
</dbReference>
<feature type="domain" description="CheW-like" evidence="1">
    <location>
        <begin position="15"/>
        <end position="155"/>
    </location>
</feature>
<reference evidence="2 3" key="2">
    <citation type="journal article" date="2010" name="Stand. Genomic Sci.">
        <title>Complete genome sequence of Sulfurospirillum deleyianum type strain (5175).</title>
        <authorList>
            <person name="Sikorski J."/>
            <person name="Lapidus A."/>
            <person name="Copeland A."/>
            <person name="Glavina Del Rio T."/>
            <person name="Nolan M."/>
            <person name="Lucas S."/>
            <person name="Chen F."/>
            <person name="Tice H."/>
            <person name="Cheng J.F."/>
            <person name="Saunders E."/>
            <person name="Bruce D."/>
            <person name="Goodwin L."/>
            <person name="Pitluck S."/>
            <person name="Ovchinnikova G."/>
            <person name="Pati A."/>
            <person name="Ivanova N."/>
            <person name="Mavromatis K."/>
            <person name="Chen A."/>
            <person name="Palaniappan K."/>
            <person name="Chain P."/>
            <person name="Land M."/>
            <person name="Hauser L."/>
            <person name="Chang Y.J."/>
            <person name="Jeffries C.D."/>
            <person name="Brettin T."/>
            <person name="Detter J.C."/>
            <person name="Han C."/>
            <person name="Rohde M."/>
            <person name="Lang E."/>
            <person name="Spring S."/>
            <person name="Goker M."/>
            <person name="Bristow J."/>
            <person name="Eisen J.A."/>
            <person name="Markowitz V."/>
            <person name="Hugenholtz P."/>
            <person name="Kyrpides N.C."/>
            <person name="Klenk H.P."/>
        </authorList>
    </citation>
    <scope>NUCLEOTIDE SEQUENCE [LARGE SCALE GENOMIC DNA]</scope>
    <source>
        <strain evidence="3">ATCC 51133 / DSM 6946 / 5175</strain>
    </source>
</reference>
<protein>
    <submittedName>
        <fullName evidence="2">CheW domain protein</fullName>
    </submittedName>
</protein>
<dbReference type="Gene3D" id="2.40.50.180">
    <property type="entry name" value="CheA-289, Domain 4"/>
    <property type="match status" value="1"/>
</dbReference>
<dbReference type="OrthoDB" id="9790406at2"/>
<dbReference type="GO" id="GO:0007165">
    <property type="term" value="P:signal transduction"/>
    <property type="evidence" value="ECO:0007669"/>
    <property type="project" value="InterPro"/>
</dbReference>
<keyword evidence="3" id="KW-1185">Reference proteome</keyword>
<dbReference type="Pfam" id="PF01584">
    <property type="entry name" value="CheW"/>
    <property type="match status" value="1"/>
</dbReference>
<sequence length="169" mass="19244">METEVQRSKQGKSVSNRFLTFYLENEIYGVHIFDVKEIIAMMKTTPVPKTPKFIQGVMNLRGNIIPVVDMRLKFDMPSIPPQAYTAIVIIRLGEKQIGFIVDKVEEVINVDDEHLTPPPEFGEHIDTRFIKSMAQYKQKVVMILDLLALFGDEELSMVENLSKTASDKG</sequence>
<dbReference type="GO" id="GO:0006935">
    <property type="term" value="P:chemotaxis"/>
    <property type="evidence" value="ECO:0007669"/>
    <property type="project" value="InterPro"/>
</dbReference>
<name>D1B4I7_SULD5</name>
<dbReference type="PROSITE" id="PS50851">
    <property type="entry name" value="CHEW"/>
    <property type="match status" value="1"/>
</dbReference>
<evidence type="ECO:0000313" key="3">
    <source>
        <dbReference type="Proteomes" id="UP000002222"/>
    </source>
</evidence>
<proteinExistence type="predicted"/>